<keyword evidence="6" id="KW-0694">RNA-binding</keyword>
<keyword evidence="1 7" id="KW-0436">Ligase</keyword>
<keyword evidence="4 7" id="KW-0648">Protein biosynthesis</keyword>
<evidence type="ECO:0000313" key="10">
    <source>
        <dbReference type="Proteomes" id="UP000176901"/>
    </source>
</evidence>
<dbReference type="PANTHER" id="PTHR11766">
    <property type="entry name" value="TYROSYL-TRNA SYNTHETASE"/>
    <property type="match status" value="1"/>
</dbReference>
<dbReference type="STRING" id="1802451.A3C82_01230"/>
<dbReference type="SMART" id="SM00363">
    <property type="entry name" value="S4"/>
    <property type="match status" value="1"/>
</dbReference>
<dbReference type="Gene3D" id="1.10.240.10">
    <property type="entry name" value="Tyrosyl-Transfer RNA Synthetase"/>
    <property type="match status" value="1"/>
</dbReference>
<dbReference type="InterPro" id="IPR002305">
    <property type="entry name" value="aa-tRNA-synth_Ic"/>
</dbReference>
<feature type="domain" description="RNA-binding S4" evidence="8">
    <location>
        <begin position="111"/>
        <end position="170"/>
    </location>
</feature>
<dbReference type="EMBL" id="MHTW01000011">
    <property type="protein sequence ID" value="OHA67496.1"/>
    <property type="molecule type" value="Genomic_DNA"/>
</dbReference>
<dbReference type="GO" id="GO:0004831">
    <property type="term" value="F:tyrosine-tRNA ligase activity"/>
    <property type="evidence" value="ECO:0007669"/>
    <property type="project" value="InterPro"/>
</dbReference>
<dbReference type="InterPro" id="IPR024088">
    <property type="entry name" value="Tyr-tRNA-ligase_bac-type"/>
</dbReference>
<dbReference type="InterPro" id="IPR002942">
    <property type="entry name" value="S4_RNA-bd"/>
</dbReference>
<dbReference type="GO" id="GO:0006418">
    <property type="term" value="P:tRNA aminoacylation for protein translation"/>
    <property type="evidence" value="ECO:0007669"/>
    <property type="project" value="InterPro"/>
</dbReference>
<dbReference type="InterPro" id="IPR036986">
    <property type="entry name" value="S4_RNA-bd_sf"/>
</dbReference>
<dbReference type="GO" id="GO:0005829">
    <property type="term" value="C:cytosol"/>
    <property type="evidence" value="ECO:0007669"/>
    <property type="project" value="TreeGrafter"/>
</dbReference>
<dbReference type="CDD" id="cd00165">
    <property type="entry name" value="S4"/>
    <property type="match status" value="1"/>
</dbReference>
<keyword evidence="3 7" id="KW-0067">ATP-binding</keyword>
<accession>A0A1G2R3T8</accession>
<sequence>MSKSSGNCVWLDDSPQDMFGKIMSMPDSQTVPYLTLVTSLPLSRVKEIEDLVQLKEMHPMEAKRLCAWEVVKDFHGRKAADKAGEEFRETFSEGKLPLDIPATVVKTKKLSPVDLLCEAKLASSKSNARRLIEQGGVRIDGVVLQDGKTPVLIRKGMIIQVGKRKYAKIA</sequence>
<dbReference type="AlphaFoldDB" id="A0A1G2R3T8"/>
<evidence type="ECO:0000256" key="1">
    <source>
        <dbReference type="ARBA" id="ARBA00022598"/>
    </source>
</evidence>
<dbReference type="Pfam" id="PF00579">
    <property type="entry name" value="tRNA-synt_1b"/>
    <property type="match status" value="1"/>
</dbReference>
<evidence type="ECO:0000256" key="5">
    <source>
        <dbReference type="ARBA" id="ARBA00023146"/>
    </source>
</evidence>
<protein>
    <recommendedName>
        <fullName evidence="8">RNA-binding S4 domain-containing protein</fullName>
    </recommendedName>
</protein>
<dbReference type="GO" id="GO:0005524">
    <property type="term" value="F:ATP binding"/>
    <property type="evidence" value="ECO:0007669"/>
    <property type="project" value="UniProtKB-KW"/>
</dbReference>
<evidence type="ECO:0000256" key="4">
    <source>
        <dbReference type="ARBA" id="ARBA00022917"/>
    </source>
</evidence>
<dbReference type="SUPFAM" id="SSF52374">
    <property type="entry name" value="Nucleotidylyl transferase"/>
    <property type="match status" value="1"/>
</dbReference>
<proteinExistence type="inferred from homology"/>
<dbReference type="PANTHER" id="PTHR11766:SF1">
    <property type="entry name" value="TYROSINE--TRNA LIGASE"/>
    <property type="match status" value="1"/>
</dbReference>
<evidence type="ECO:0000256" key="6">
    <source>
        <dbReference type="PROSITE-ProRule" id="PRU00182"/>
    </source>
</evidence>
<keyword evidence="5 7" id="KW-0030">Aminoacyl-tRNA synthetase</keyword>
<evidence type="ECO:0000259" key="8">
    <source>
        <dbReference type="SMART" id="SM00363"/>
    </source>
</evidence>
<comment type="similarity">
    <text evidence="7">Belongs to the class-I aminoacyl-tRNA synthetase family.</text>
</comment>
<gene>
    <name evidence="9" type="ORF">A3C82_01230</name>
</gene>
<dbReference type="PROSITE" id="PS50889">
    <property type="entry name" value="S4"/>
    <property type="match status" value="1"/>
</dbReference>
<reference evidence="9 10" key="1">
    <citation type="journal article" date="2016" name="Nat. Commun.">
        <title>Thousands of microbial genomes shed light on interconnected biogeochemical processes in an aquifer system.</title>
        <authorList>
            <person name="Anantharaman K."/>
            <person name="Brown C.T."/>
            <person name="Hug L.A."/>
            <person name="Sharon I."/>
            <person name="Castelle C.J."/>
            <person name="Probst A.J."/>
            <person name="Thomas B.C."/>
            <person name="Singh A."/>
            <person name="Wilkins M.J."/>
            <person name="Karaoz U."/>
            <person name="Brodie E.L."/>
            <person name="Williams K.H."/>
            <person name="Hubbard S.S."/>
            <person name="Banfield J.F."/>
        </authorList>
    </citation>
    <scope>NUCLEOTIDE SEQUENCE [LARGE SCALE GENOMIC DNA]</scope>
</reference>
<name>A0A1G2R3T8_9BACT</name>
<evidence type="ECO:0000313" key="9">
    <source>
        <dbReference type="EMBL" id="OHA67496.1"/>
    </source>
</evidence>
<comment type="caution">
    <text evidence="9">The sequence shown here is derived from an EMBL/GenBank/DDBJ whole genome shotgun (WGS) entry which is preliminary data.</text>
</comment>
<organism evidence="9 10">
    <name type="scientific">Candidatus Wildermuthbacteria bacterium RIFCSPHIGHO2_02_FULL_47_12</name>
    <dbReference type="NCBI Taxonomy" id="1802451"/>
    <lineage>
        <taxon>Bacteria</taxon>
        <taxon>Candidatus Wildermuthiibacteriota</taxon>
    </lineage>
</organism>
<keyword evidence="2 7" id="KW-0547">Nucleotide-binding</keyword>
<evidence type="ECO:0000256" key="3">
    <source>
        <dbReference type="ARBA" id="ARBA00022840"/>
    </source>
</evidence>
<evidence type="ECO:0000256" key="7">
    <source>
        <dbReference type="RuleBase" id="RU363036"/>
    </source>
</evidence>
<dbReference type="Pfam" id="PF01479">
    <property type="entry name" value="S4"/>
    <property type="match status" value="1"/>
</dbReference>
<dbReference type="Gene3D" id="3.10.290.10">
    <property type="entry name" value="RNA-binding S4 domain"/>
    <property type="match status" value="1"/>
</dbReference>
<dbReference type="Proteomes" id="UP000176901">
    <property type="component" value="Unassembled WGS sequence"/>
</dbReference>
<dbReference type="GO" id="GO:0003723">
    <property type="term" value="F:RNA binding"/>
    <property type="evidence" value="ECO:0007669"/>
    <property type="project" value="UniProtKB-KW"/>
</dbReference>
<dbReference type="SUPFAM" id="SSF55174">
    <property type="entry name" value="Alpha-L RNA-binding motif"/>
    <property type="match status" value="1"/>
</dbReference>
<evidence type="ECO:0000256" key="2">
    <source>
        <dbReference type="ARBA" id="ARBA00022741"/>
    </source>
</evidence>